<dbReference type="EC" id="3.4.24.-" evidence="5"/>
<dbReference type="GO" id="GO:0051301">
    <property type="term" value="P:cell division"/>
    <property type="evidence" value="ECO:0007669"/>
    <property type="project" value="UniProtKB-KW"/>
</dbReference>
<keyword evidence="5" id="KW-0132">Cell division</keyword>
<evidence type="ECO:0000259" key="4">
    <source>
        <dbReference type="SMART" id="SM00382"/>
    </source>
</evidence>
<dbReference type="SUPFAM" id="SSF52540">
    <property type="entry name" value="P-loop containing nucleoside triphosphate hydrolases"/>
    <property type="match status" value="1"/>
</dbReference>
<sequence length="580" mass="67547">MKVLIDFLDQEDVTKAKIFPHLKCSKNEAKILQKVANKYINGREDVYVIDVLQELFGTKEYAYLKHLEDVKTLLELGWLHHQSFNPIKVADVTPLELLNAAVTPTASLLKLFYEGTFEVELPEIKPYSDHLEYLQDQFFRIELYQKMSAIRQNVHEHSLGIDRLHEKLELLEKRIQERIEKTEDKESLVLDRFFKQKKLSDKEQVIFIALLREEYSATDASLREMNNLIDLISFDEYERIKNRSLLEEGGRLITEGIIDYEEMLNPFGGISRAFYIVDEVLQNIMHPQKSKKVKRLKLSALIEEQDVFELVEPSTSLEDVVLNPETQKTLQNLMKQVDKEVVNRLIKWGIKDKKSGIDARIIFYGPPGTGKTLTAHSLAKSLKKQILAFDCSKILSMYVGESEKNVRKIFDTYYDLAKKTKSEPILLLNEADQFLSARSSAITSSADQMHNQMQNIFLEQIENFKGMLIATTNLLENIDKAFSRRFNYKIEFKRPNKEQRLRLWQMMLPEEADYEEDFDIEKLAEYDLTGGQINLIVKNTAYKVAVRENPIFTMQDFIEEIKKEKSADFDTEKSMGFLTK</sequence>
<dbReference type="InterPro" id="IPR003593">
    <property type="entry name" value="AAA+_ATPase"/>
</dbReference>
<name>A0A1W1BFY7_9ZZZZ</name>
<evidence type="ECO:0000256" key="1">
    <source>
        <dbReference type="ARBA" id="ARBA00006914"/>
    </source>
</evidence>
<proteinExistence type="inferred from homology"/>
<feature type="domain" description="AAA+ ATPase" evidence="4">
    <location>
        <begin position="357"/>
        <end position="496"/>
    </location>
</feature>
<dbReference type="CDD" id="cd19481">
    <property type="entry name" value="RecA-like_protease"/>
    <property type="match status" value="1"/>
</dbReference>
<dbReference type="InterPro" id="IPR027417">
    <property type="entry name" value="P-loop_NTPase"/>
</dbReference>
<dbReference type="PANTHER" id="PTHR23073">
    <property type="entry name" value="26S PROTEASOME REGULATORY SUBUNIT"/>
    <property type="match status" value="1"/>
</dbReference>
<reference evidence="5" key="1">
    <citation type="submission" date="2016-10" db="EMBL/GenBank/DDBJ databases">
        <authorList>
            <person name="de Groot N.N."/>
        </authorList>
    </citation>
    <scope>NUCLEOTIDE SEQUENCE</scope>
</reference>
<dbReference type="Gene3D" id="3.40.50.300">
    <property type="entry name" value="P-loop containing nucleotide triphosphate hydrolases"/>
    <property type="match status" value="1"/>
</dbReference>
<dbReference type="InterPro" id="IPR050221">
    <property type="entry name" value="26S_Proteasome_ATPase"/>
</dbReference>
<gene>
    <name evidence="5" type="ORF">MNB_SM-7-1250</name>
</gene>
<evidence type="ECO:0000256" key="3">
    <source>
        <dbReference type="ARBA" id="ARBA00022840"/>
    </source>
</evidence>
<dbReference type="InterPro" id="IPR054472">
    <property type="entry name" value="WHD"/>
</dbReference>
<protein>
    <submittedName>
        <fullName evidence="5">Cell division protein FtsH</fullName>
        <ecNumber evidence="5">3.4.24.-</ecNumber>
    </submittedName>
</protein>
<evidence type="ECO:0000313" key="5">
    <source>
        <dbReference type="EMBL" id="SFV52388.1"/>
    </source>
</evidence>
<accession>A0A1W1BFY7</accession>
<evidence type="ECO:0000256" key="2">
    <source>
        <dbReference type="ARBA" id="ARBA00022741"/>
    </source>
</evidence>
<organism evidence="5">
    <name type="scientific">hydrothermal vent metagenome</name>
    <dbReference type="NCBI Taxonomy" id="652676"/>
    <lineage>
        <taxon>unclassified sequences</taxon>
        <taxon>metagenomes</taxon>
        <taxon>ecological metagenomes</taxon>
    </lineage>
</organism>
<dbReference type="Pfam" id="PF00004">
    <property type="entry name" value="AAA"/>
    <property type="match status" value="1"/>
</dbReference>
<dbReference type="InterPro" id="IPR003959">
    <property type="entry name" value="ATPase_AAA_core"/>
</dbReference>
<dbReference type="GO" id="GO:0005524">
    <property type="term" value="F:ATP binding"/>
    <property type="evidence" value="ECO:0007669"/>
    <property type="project" value="UniProtKB-KW"/>
</dbReference>
<keyword evidence="2" id="KW-0547">Nucleotide-binding</keyword>
<dbReference type="EMBL" id="FPHB01000020">
    <property type="protein sequence ID" value="SFV52388.1"/>
    <property type="molecule type" value="Genomic_DNA"/>
</dbReference>
<comment type="similarity">
    <text evidence="1">Belongs to the AAA ATPase family.</text>
</comment>
<dbReference type="AlphaFoldDB" id="A0A1W1BFY7"/>
<dbReference type="GO" id="GO:0016887">
    <property type="term" value="F:ATP hydrolysis activity"/>
    <property type="evidence" value="ECO:0007669"/>
    <property type="project" value="InterPro"/>
</dbReference>
<keyword evidence="3" id="KW-0067">ATP-binding</keyword>
<keyword evidence="5" id="KW-0131">Cell cycle</keyword>
<dbReference type="Pfam" id="PF22977">
    <property type="entry name" value="WHD"/>
    <property type="match status" value="1"/>
</dbReference>
<keyword evidence="5" id="KW-0378">Hydrolase</keyword>
<dbReference type="SMART" id="SM00382">
    <property type="entry name" value="AAA"/>
    <property type="match status" value="1"/>
</dbReference>